<reference evidence="3" key="1">
    <citation type="submission" date="2014-04" db="EMBL/GenBank/DDBJ databases">
        <title>Evolutionary Origins and Diversification of the Mycorrhizal Mutualists.</title>
        <authorList>
            <consortium name="DOE Joint Genome Institute"/>
            <consortium name="Mycorrhizal Genomics Consortium"/>
            <person name="Kohler A."/>
            <person name="Kuo A."/>
            <person name="Nagy L.G."/>
            <person name="Floudas D."/>
            <person name="Copeland A."/>
            <person name="Barry K.W."/>
            <person name="Cichocki N."/>
            <person name="Veneault-Fourrey C."/>
            <person name="LaButti K."/>
            <person name="Lindquist E.A."/>
            <person name="Lipzen A."/>
            <person name="Lundell T."/>
            <person name="Morin E."/>
            <person name="Murat C."/>
            <person name="Riley R."/>
            <person name="Ohm R."/>
            <person name="Sun H."/>
            <person name="Tunlid A."/>
            <person name="Henrissat B."/>
            <person name="Grigoriev I.V."/>
            <person name="Hibbett D.S."/>
            <person name="Martin F."/>
        </authorList>
    </citation>
    <scope>NUCLEOTIDE SEQUENCE [LARGE SCALE GENOMIC DNA]</scope>
    <source>
        <strain evidence="3">FD-334 SS-4</strain>
    </source>
</reference>
<dbReference type="AlphaFoldDB" id="A0A0D2LQE8"/>
<gene>
    <name evidence="2" type="ORF">HYPSUDRAFT_209873</name>
</gene>
<name>A0A0D2LQE8_HYPSF</name>
<evidence type="ECO:0000313" key="3">
    <source>
        <dbReference type="Proteomes" id="UP000054270"/>
    </source>
</evidence>
<organism evidence="2 3">
    <name type="scientific">Hypholoma sublateritium (strain FD-334 SS-4)</name>
    <dbReference type="NCBI Taxonomy" id="945553"/>
    <lineage>
        <taxon>Eukaryota</taxon>
        <taxon>Fungi</taxon>
        <taxon>Dikarya</taxon>
        <taxon>Basidiomycota</taxon>
        <taxon>Agaricomycotina</taxon>
        <taxon>Agaricomycetes</taxon>
        <taxon>Agaricomycetidae</taxon>
        <taxon>Agaricales</taxon>
        <taxon>Agaricineae</taxon>
        <taxon>Strophariaceae</taxon>
        <taxon>Hypholoma</taxon>
    </lineage>
</organism>
<accession>A0A0D2LQE8</accession>
<dbReference type="Proteomes" id="UP000054270">
    <property type="component" value="Unassembled WGS sequence"/>
</dbReference>
<feature type="signal peptide" evidence="1">
    <location>
        <begin position="1"/>
        <end position="24"/>
    </location>
</feature>
<protein>
    <recommendedName>
        <fullName evidence="4">Secreted protein</fullName>
    </recommendedName>
</protein>
<proteinExistence type="predicted"/>
<keyword evidence="1" id="KW-0732">Signal</keyword>
<keyword evidence="3" id="KW-1185">Reference proteome</keyword>
<feature type="chain" id="PRO_5002246489" description="Secreted protein" evidence="1">
    <location>
        <begin position="25"/>
        <end position="217"/>
    </location>
</feature>
<evidence type="ECO:0008006" key="4">
    <source>
        <dbReference type="Google" id="ProtNLM"/>
    </source>
</evidence>
<evidence type="ECO:0000313" key="2">
    <source>
        <dbReference type="EMBL" id="KJA13043.1"/>
    </source>
</evidence>
<sequence length="217" mass="24093">MRHGLNKTVNAMPALLTFFELLSATSLMRSGCQHTPVFPRPPMGGLSHHGRASGPAVLVAANTRNRRVYSTRASALGSVASPHLVFDKLHRVSPPAIHWLWDAHRPLFEADSACEIVRAFLTKVYELPARMPLDFGTPFEARRAPLRHHKSRTTNRRSSYISNNVILGLEYAGNSFRKSAKHRILKFTLAKAPSVKVTGTLVHQRDERRTSDLSAGA</sequence>
<dbReference type="EMBL" id="KN817798">
    <property type="protein sequence ID" value="KJA13043.1"/>
    <property type="molecule type" value="Genomic_DNA"/>
</dbReference>
<evidence type="ECO:0000256" key="1">
    <source>
        <dbReference type="SAM" id="SignalP"/>
    </source>
</evidence>